<dbReference type="InterPro" id="IPR032466">
    <property type="entry name" value="Metal_Hydrolase"/>
</dbReference>
<protein>
    <submittedName>
        <fullName evidence="2">Unannotated protein</fullName>
    </submittedName>
</protein>
<dbReference type="AlphaFoldDB" id="A0A6J6HWW4"/>
<organism evidence="2">
    <name type="scientific">freshwater metagenome</name>
    <dbReference type="NCBI Taxonomy" id="449393"/>
    <lineage>
        <taxon>unclassified sequences</taxon>
        <taxon>metagenomes</taxon>
        <taxon>ecological metagenomes</taxon>
    </lineage>
</organism>
<dbReference type="PANTHER" id="PTHR22642:SF2">
    <property type="entry name" value="PROTEIN LONG AFTER FAR-RED 3"/>
    <property type="match status" value="1"/>
</dbReference>
<sequence length="521" mass="56086">MKLKFTGASFYNPATKTFDKELFAEDGFVIPPGSFDQEIALAPGFVFPAFRDGHAHPVFAGREAAGPVVSKATLIAEIQTILSSYRKANPEQAWIEGGAYDRSIVEGGLFQATWLDEAVSDVPVVLHASDHHTIWANSKALELIPTPLPQLISGSIDVDLNGVPTGVLREPQAMALVLDKAPARTIEQEVAVLAWADQVLAKQGIVEAQDSWITPGMTEIYLAAVSRSALLLDYNLAFKIEPHEWVKSLEFAKADRDKVMALGISQLSAKTCKFFADGVFGSGTASVLEPYLDDSHNHGEPLWSKSELEDACLEAAKAGFQLHIHAIGDAGVRQALDAIEHVQQRLGMPALPNVIAHAELVSDSDIARFTKLNVIANMQPLWAQADGMLMSCVPRLGISRIDQMYRMRDLIDSGAVIAFGSDWPVSSSNPILGIATAVTRQTADAKPEGGWVIEQAITAAEAFNSYSASVTFQLTGSHVSPLGSGQPCDFVVLSENPFEVSAGKLRQIEVLATFKAGKQIA</sequence>
<evidence type="ECO:0000259" key="1">
    <source>
        <dbReference type="Pfam" id="PF07969"/>
    </source>
</evidence>
<dbReference type="SUPFAM" id="SSF51556">
    <property type="entry name" value="Metallo-dependent hydrolases"/>
    <property type="match status" value="1"/>
</dbReference>
<dbReference type="EMBL" id="CAEZVE010000016">
    <property type="protein sequence ID" value="CAB4616049.1"/>
    <property type="molecule type" value="Genomic_DNA"/>
</dbReference>
<dbReference type="InterPro" id="IPR033932">
    <property type="entry name" value="YtcJ-like"/>
</dbReference>
<accession>A0A6J6HWW4</accession>
<dbReference type="InterPro" id="IPR011059">
    <property type="entry name" value="Metal-dep_hydrolase_composite"/>
</dbReference>
<name>A0A6J6HWW4_9ZZZZ</name>
<dbReference type="PANTHER" id="PTHR22642">
    <property type="entry name" value="IMIDAZOLONEPROPIONASE"/>
    <property type="match status" value="1"/>
</dbReference>
<reference evidence="2" key="1">
    <citation type="submission" date="2020-05" db="EMBL/GenBank/DDBJ databases">
        <authorList>
            <person name="Chiriac C."/>
            <person name="Salcher M."/>
            <person name="Ghai R."/>
            <person name="Kavagutti S V."/>
        </authorList>
    </citation>
    <scope>NUCLEOTIDE SEQUENCE</scope>
</reference>
<dbReference type="CDD" id="cd01300">
    <property type="entry name" value="YtcJ_like"/>
    <property type="match status" value="1"/>
</dbReference>
<feature type="domain" description="Amidohydrolase 3" evidence="1">
    <location>
        <begin position="37"/>
        <end position="520"/>
    </location>
</feature>
<gene>
    <name evidence="2" type="ORF">UFOPK1931_00181</name>
</gene>
<dbReference type="GO" id="GO:0016810">
    <property type="term" value="F:hydrolase activity, acting on carbon-nitrogen (but not peptide) bonds"/>
    <property type="evidence" value="ECO:0007669"/>
    <property type="project" value="InterPro"/>
</dbReference>
<dbReference type="Gene3D" id="3.10.310.70">
    <property type="match status" value="1"/>
</dbReference>
<evidence type="ECO:0000313" key="2">
    <source>
        <dbReference type="EMBL" id="CAB4616049.1"/>
    </source>
</evidence>
<dbReference type="Pfam" id="PF07969">
    <property type="entry name" value="Amidohydro_3"/>
    <property type="match status" value="1"/>
</dbReference>
<proteinExistence type="predicted"/>
<dbReference type="InterPro" id="IPR013108">
    <property type="entry name" value="Amidohydro_3"/>
</dbReference>
<dbReference type="Gene3D" id="2.30.40.10">
    <property type="entry name" value="Urease, subunit C, domain 1"/>
    <property type="match status" value="1"/>
</dbReference>
<dbReference type="Gene3D" id="3.20.20.140">
    <property type="entry name" value="Metal-dependent hydrolases"/>
    <property type="match status" value="1"/>
</dbReference>